<evidence type="ECO:0000313" key="2">
    <source>
        <dbReference type="EMBL" id="MCX2803438.1"/>
    </source>
</evidence>
<feature type="compositionally biased region" description="Polar residues" evidence="1">
    <location>
        <begin position="61"/>
        <end position="82"/>
    </location>
</feature>
<feature type="non-terminal residue" evidence="2">
    <location>
        <position position="1"/>
    </location>
</feature>
<dbReference type="EMBL" id="JAPHQB010000116">
    <property type="protein sequence ID" value="MCX2803438.1"/>
    <property type="molecule type" value="Genomic_DNA"/>
</dbReference>
<gene>
    <name evidence="2" type="ORF">OQJ68_16845</name>
</gene>
<dbReference type="AlphaFoldDB" id="A0AB35I2K9"/>
<dbReference type="Proteomes" id="UP001209730">
    <property type="component" value="Unassembled WGS sequence"/>
</dbReference>
<reference evidence="2" key="1">
    <citation type="submission" date="2022-11" db="EMBL/GenBank/DDBJ databases">
        <title>Chitin-degrading and fungicidal potential of chitinolytic bacterial strains from marine environment of the Pacific Ocean regions.</title>
        <authorList>
            <person name="Pentekhina I."/>
            <person name="Nedashkovskaya O."/>
            <person name="Seitkalieva A."/>
            <person name="Podvolotskaya A."/>
            <person name="Tekutyeva L."/>
            <person name="Balabanova L."/>
        </authorList>
    </citation>
    <scope>NUCLEOTIDE SEQUENCE</scope>
    <source>
        <strain evidence="2">KMM 6838</strain>
    </source>
</reference>
<organism evidence="2 3">
    <name type="scientific">Microbulbifer thermotolerans</name>
    <dbReference type="NCBI Taxonomy" id="252514"/>
    <lineage>
        <taxon>Bacteria</taxon>
        <taxon>Pseudomonadati</taxon>
        <taxon>Pseudomonadota</taxon>
        <taxon>Gammaproteobacteria</taxon>
        <taxon>Cellvibrionales</taxon>
        <taxon>Microbulbiferaceae</taxon>
        <taxon>Microbulbifer</taxon>
    </lineage>
</organism>
<proteinExistence type="predicted"/>
<feature type="region of interest" description="Disordered" evidence="1">
    <location>
        <begin position="1"/>
        <end position="90"/>
    </location>
</feature>
<protein>
    <submittedName>
        <fullName evidence="2">Uncharacterized protein</fullName>
    </submittedName>
</protein>
<sequence>TRGARGKGASFDDLETVDAPAPQGPPAAPAQTKASSTDKSAPPADSDSAKQPQAKADPTEPDNTNSETGQNQSGETSQNNANAVEGGEPI</sequence>
<feature type="non-terminal residue" evidence="2">
    <location>
        <position position="90"/>
    </location>
</feature>
<name>A0AB35I2K9_MICTH</name>
<evidence type="ECO:0000256" key="1">
    <source>
        <dbReference type="SAM" id="MobiDB-lite"/>
    </source>
</evidence>
<comment type="caution">
    <text evidence="2">The sequence shown here is derived from an EMBL/GenBank/DDBJ whole genome shotgun (WGS) entry which is preliminary data.</text>
</comment>
<evidence type="ECO:0000313" key="3">
    <source>
        <dbReference type="Proteomes" id="UP001209730"/>
    </source>
</evidence>
<dbReference type="RefSeq" id="WP_266066816.1">
    <property type="nucleotide sequence ID" value="NZ_JAPHQB010000116.1"/>
</dbReference>
<accession>A0AB35I2K9</accession>